<dbReference type="GO" id="GO:1990281">
    <property type="term" value="C:efflux pump complex"/>
    <property type="evidence" value="ECO:0007669"/>
    <property type="project" value="TreeGrafter"/>
</dbReference>
<feature type="domain" description="Multidrug resistance protein MdtA-like C-terminal permuted SH3" evidence="3">
    <location>
        <begin position="310"/>
        <end position="373"/>
    </location>
</feature>
<reference evidence="4" key="1">
    <citation type="submission" date="2019-10" db="EMBL/GenBank/DDBJ databases">
        <title>Draft genome sequence of Panacibacter sp. KCS-6.</title>
        <authorList>
            <person name="Yim K.J."/>
        </authorList>
    </citation>
    <scope>NUCLEOTIDE SEQUENCE</scope>
    <source>
        <strain evidence="4">KCS-6</strain>
    </source>
</reference>
<feature type="domain" description="CzcB-like alpha-helical hairpin" evidence="2">
    <location>
        <begin position="138"/>
        <end position="179"/>
    </location>
</feature>
<accession>A0A8J8F9Z7</accession>
<dbReference type="SUPFAM" id="SSF111369">
    <property type="entry name" value="HlyD-like secretion proteins"/>
    <property type="match status" value="1"/>
</dbReference>
<name>A0A8J8F9Z7_9BACT</name>
<dbReference type="PANTHER" id="PTHR30469:SF15">
    <property type="entry name" value="HLYD FAMILY OF SECRETION PROTEINS"/>
    <property type="match status" value="1"/>
</dbReference>
<dbReference type="Gene3D" id="2.40.50.100">
    <property type="match status" value="1"/>
</dbReference>
<evidence type="ECO:0000313" key="4">
    <source>
        <dbReference type="EMBL" id="NNV54071.1"/>
    </source>
</evidence>
<comment type="caution">
    <text evidence="4">The sequence shown here is derived from an EMBL/GenBank/DDBJ whole genome shotgun (WGS) entry which is preliminary data.</text>
</comment>
<sequence>MQKTVPVVLLSVSILLASCGPASDKSVVGEKKAKLEALKKQQIEIAQSISTLEEEIVKLDPSSKKEKTKLVRIAAITPINFVHYIDLQGSIESENISYVAPRNGQGGLVKAIYVKKGDAVKKGQLLLKLDDAVFSKSLTQLQTQLNFAQDIYRRQKNLWDQQIGTEVQLIQAKQTVDQITDQIASVKEQQSMTSIYAEVAGIADQVNIRVGEFFSGFMGNAAQITIVNNTDLKVTTQVPETYIERVKTGGNILISLPDVNKTFNATIALTGKTIDPYSRAFYVEAKLPYDKDLKPNQIALVKIQDYAANNAITIPVNTLQNDDKGKFVMVAVTENGKMLARKRTVEVGQLYNDKIEIKTGVQSGEQLITEGFQGLYDGQLLALAD</sequence>
<dbReference type="InterPro" id="IPR058627">
    <property type="entry name" value="MdtA-like_C"/>
</dbReference>
<dbReference type="NCBIfam" id="TIGR01730">
    <property type="entry name" value="RND_mfp"/>
    <property type="match status" value="1"/>
</dbReference>
<dbReference type="PROSITE" id="PS51257">
    <property type="entry name" value="PROKAR_LIPOPROTEIN"/>
    <property type="match status" value="1"/>
</dbReference>
<dbReference type="InterPro" id="IPR006143">
    <property type="entry name" value="RND_pump_MFP"/>
</dbReference>
<evidence type="ECO:0000259" key="3">
    <source>
        <dbReference type="Pfam" id="PF25967"/>
    </source>
</evidence>
<dbReference type="RefSeq" id="WP_171605984.1">
    <property type="nucleotide sequence ID" value="NZ_WHPF01000001.1"/>
</dbReference>
<gene>
    <name evidence="4" type="ORF">GD597_01280</name>
</gene>
<evidence type="ECO:0000256" key="1">
    <source>
        <dbReference type="ARBA" id="ARBA00009477"/>
    </source>
</evidence>
<dbReference type="InterPro" id="IPR058648">
    <property type="entry name" value="HH_CzcB-like"/>
</dbReference>
<proteinExistence type="inferred from homology"/>
<evidence type="ECO:0000313" key="5">
    <source>
        <dbReference type="Proteomes" id="UP000598971"/>
    </source>
</evidence>
<comment type="similarity">
    <text evidence="1">Belongs to the membrane fusion protein (MFP) (TC 8.A.1) family.</text>
</comment>
<dbReference type="Gene3D" id="1.10.287.470">
    <property type="entry name" value="Helix hairpin bin"/>
    <property type="match status" value="1"/>
</dbReference>
<dbReference type="Pfam" id="PF25967">
    <property type="entry name" value="RND-MFP_C"/>
    <property type="match status" value="1"/>
</dbReference>
<protein>
    <submittedName>
        <fullName evidence="4">Efflux RND transporter periplasmic adaptor subunit</fullName>
    </submittedName>
</protein>
<evidence type="ECO:0000259" key="2">
    <source>
        <dbReference type="Pfam" id="PF25893"/>
    </source>
</evidence>
<dbReference type="Gene3D" id="2.40.30.170">
    <property type="match status" value="1"/>
</dbReference>
<dbReference type="Proteomes" id="UP000598971">
    <property type="component" value="Unassembled WGS sequence"/>
</dbReference>
<keyword evidence="5" id="KW-1185">Reference proteome</keyword>
<dbReference type="PANTHER" id="PTHR30469">
    <property type="entry name" value="MULTIDRUG RESISTANCE PROTEIN MDTA"/>
    <property type="match status" value="1"/>
</dbReference>
<dbReference type="Pfam" id="PF25893">
    <property type="entry name" value="HH_CzcB"/>
    <property type="match status" value="1"/>
</dbReference>
<dbReference type="EMBL" id="WHPF01000001">
    <property type="protein sequence ID" value="NNV54071.1"/>
    <property type="molecule type" value="Genomic_DNA"/>
</dbReference>
<dbReference type="GO" id="GO:0015562">
    <property type="term" value="F:efflux transmembrane transporter activity"/>
    <property type="evidence" value="ECO:0007669"/>
    <property type="project" value="TreeGrafter"/>
</dbReference>
<dbReference type="Gene3D" id="2.40.420.20">
    <property type="match status" value="1"/>
</dbReference>
<dbReference type="AlphaFoldDB" id="A0A8J8F9Z7"/>
<organism evidence="4 5">
    <name type="scientific">Limnovirga soli</name>
    <dbReference type="NCBI Taxonomy" id="2656915"/>
    <lineage>
        <taxon>Bacteria</taxon>
        <taxon>Pseudomonadati</taxon>
        <taxon>Bacteroidota</taxon>
        <taxon>Chitinophagia</taxon>
        <taxon>Chitinophagales</taxon>
        <taxon>Chitinophagaceae</taxon>
        <taxon>Limnovirga</taxon>
    </lineage>
</organism>